<keyword evidence="2 3" id="KW-0378">Hydrolase</keyword>
<name>A0ABR3Z8A4_9PEZI</name>
<feature type="chain" id="PRO_5044952035" description="Carboxylic ester hydrolase" evidence="3">
    <location>
        <begin position="22"/>
        <end position="544"/>
    </location>
</feature>
<evidence type="ECO:0000256" key="3">
    <source>
        <dbReference type="RuleBase" id="RU361235"/>
    </source>
</evidence>
<reference evidence="5 6" key="1">
    <citation type="journal article" date="2024" name="IMA Fungus">
        <title>IMA Genome - F19 : A genome assembly and annotation guide to empower mycologists, including annotated draft genome sequences of Ceratocystis pirilliformis, Diaporthe australafricana, Fusarium ophioides, Paecilomyces lecythidis, and Sporothrix stenoceras.</title>
        <authorList>
            <person name="Aylward J."/>
            <person name="Wilson A.M."/>
            <person name="Visagie C.M."/>
            <person name="Spraker J."/>
            <person name="Barnes I."/>
            <person name="Buitendag C."/>
            <person name="Ceriani C."/>
            <person name="Del Mar Angel L."/>
            <person name="du Plessis D."/>
            <person name="Fuchs T."/>
            <person name="Gasser K."/>
            <person name="Kramer D."/>
            <person name="Li W."/>
            <person name="Munsamy K."/>
            <person name="Piso A."/>
            <person name="Price J.L."/>
            <person name="Sonnekus B."/>
            <person name="Thomas C."/>
            <person name="van der Nest A."/>
            <person name="van Dijk A."/>
            <person name="van Heerden A."/>
            <person name="van Vuuren N."/>
            <person name="Yilmaz N."/>
            <person name="Duong T.A."/>
            <person name="van der Merwe N.A."/>
            <person name="Wingfield M.J."/>
            <person name="Wingfield B.D."/>
        </authorList>
    </citation>
    <scope>NUCLEOTIDE SEQUENCE [LARGE SCALE GENOMIC DNA]</scope>
    <source>
        <strain evidence="5 6">CMW 5346</strain>
    </source>
</reference>
<dbReference type="EC" id="3.1.1.-" evidence="3"/>
<feature type="signal peptide" evidence="3">
    <location>
        <begin position="1"/>
        <end position="21"/>
    </location>
</feature>
<dbReference type="EMBL" id="JAWCUI010000024">
    <property type="protein sequence ID" value="KAL1896053.1"/>
    <property type="molecule type" value="Genomic_DNA"/>
</dbReference>
<evidence type="ECO:0000256" key="2">
    <source>
        <dbReference type="ARBA" id="ARBA00022801"/>
    </source>
</evidence>
<keyword evidence="3" id="KW-0732">Signal</keyword>
<dbReference type="Gene3D" id="3.40.50.1820">
    <property type="entry name" value="alpha/beta hydrolase"/>
    <property type="match status" value="1"/>
</dbReference>
<evidence type="ECO:0000259" key="4">
    <source>
        <dbReference type="Pfam" id="PF00135"/>
    </source>
</evidence>
<dbReference type="PANTHER" id="PTHR11559">
    <property type="entry name" value="CARBOXYLESTERASE"/>
    <property type="match status" value="1"/>
</dbReference>
<evidence type="ECO:0000256" key="1">
    <source>
        <dbReference type="ARBA" id="ARBA00005964"/>
    </source>
</evidence>
<dbReference type="SUPFAM" id="SSF53474">
    <property type="entry name" value="alpha/beta-Hydrolases"/>
    <property type="match status" value="1"/>
</dbReference>
<dbReference type="PROSITE" id="PS00122">
    <property type="entry name" value="CARBOXYLESTERASE_B_1"/>
    <property type="match status" value="1"/>
</dbReference>
<dbReference type="Pfam" id="PF00135">
    <property type="entry name" value="COesterase"/>
    <property type="match status" value="1"/>
</dbReference>
<feature type="domain" description="Carboxylesterase type B" evidence="4">
    <location>
        <begin position="63"/>
        <end position="515"/>
    </location>
</feature>
<dbReference type="InterPro" id="IPR029058">
    <property type="entry name" value="AB_hydrolase_fold"/>
</dbReference>
<dbReference type="InterPro" id="IPR019826">
    <property type="entry name" value="Carboxylesterase_B_AS"/>
</dbReference>
<dbReference type="Proteomes" id="UP001583186">
    <property type="component" value="Unassembled WGS sequence"/>
</dbReference>
<protein>
    <recommendedName>
        <fullName evidence="3">Carboxylic ester hydrolase</fullName>
        <ecNumber evidence="3">3.1.1.-</ecNumber>
    </recommendedName>
</protein>
<accession>A0ABR3Z8A4</accession>
<evidence type="ECO:0000313" key="5">
    <source>
        <dbReference type="EMBL" id="KAL1896053.1"/>
    </source>
</evidence>
<organism evidence="5 6">
    <name type="scientific">Sporothrix stenoceras</name>
    <dbReference type="NCBI Taxonomy" id="5173"/>
    <lineage>
        <taxon>Eukaryota</taxon>
        <taxon>Fungi</taxon>
        <taxon>Dikarya</taxon>
        <taxon>Ascomycota</taxon>
        <taxon>Pezizomycotina</taxon>
        <taxon>Sordariomycetes</taxon>
        <taxon>Sordariomycetidae</taxon>
        <taxon>Ophiostomatales</taxon>
        <taxon>Ophiostomataceae</taxon>
        <taxon>Sporothrix</taxon>
    </lineage>
</organism>
<proteinExistence type="inferred from homology"/>
<keyword evidence="6" id="KW-1185">Reference proteome</keyword>
<comment type="similarity">
    <text evidence="1 3">Belongs to the type-B carboxylesterase/lipase family.</text>
</comment>
<gene>
    <name evidence="5" type="ORF">Sste5346_004792</name>
</gene>
<comment type="caution">
    <text evidence="5">The sequence shown here is derived from an EMBL/GenBank/DDBJ whole genome shotgun (WGS) entry which is preliminary data.</text>
</comment>
<sequence>MPSTTLLTGLCIGQLATGALASLAGQVLLTANGPVQGVPAFNSSPQAVGTYNNVTLANLANWQDVAVWKGIPYAASTAGNNRWRPPQNRTSWNTTLKASSFGAGCPTSPGESATTSEDCLNLNIWSVANSSSDKLPVIFWTHPAGGSGADALFDGGGMAAQGVVFVNYNHRDGAFGWLALPELAEEMLAENGVNSSGNWGMLDQYAALRWVHANIAIFGGDPDRITVVGQSAGSAAVYHAVNAPHSLVPEGTIAGAIAESGIRDPRDPLAASLAESYNNMTYSLQLGQSFLQQNNATTVAELRKIPLASLTDTSSSPGSGGGFRPTLDYYAMPDTYANLLAKAPSHAVPLMTGNTRDESGAVFGLNLTLSEYEADMLAQYGSYNLSTKALAAYPASNDTQAAAAYNAHWSDTSKVSSWGFAAGWRKTTAAPIYTYFWDHAPPGQDQGAHHMSEINYVFNNLYKTDLPWQPTDAFIAQRMSAYWANFARTGDPSGGANSSTLPTWVPTTNATVVMHVGDGWGNIPIADQAQIQLITDYFEQQTPF</sequence>
<dbReference type="InterPro" id="IPR050309">
    <property type="entry name" value="Type-B_Carboxylest/Lipase"/>
</dbReference>
<evidence type="ECO:0000313" key="6">
    <source>
        <dbReference type="Proteomes" id="UP001583186"/>
    </source>
</evidence>
<dbReference type="InterPro" id="IPR002018">
    <property type="entry name" value="CarbesteraseB"/>
</dbReference>